<feature type="domain" description="NB-ARC" evidence="2">
    <location>
        <begin position="27"/>
        <end position="135"/>
    </location>
</feature>
<dbReference type="GO" id="GO:0006952">
    <property type="term" value="P:defense response"/>
    <property type="evidence" value="ECO:0007669"/>
    <property type="project" value="UniProtKB-KW"/>
</dbReference>
<dbReference type="Pfam" id="PF00931">
    <property type="entry name" value="NB-ARC"/>
    <property type="match status" value="1"/>
</dbReference>
<dbReference type="Proteomes" id="UP001188597">
    <property type="component" value="Unassembled WGS sequence"/>
</dbReference>
<dbReference type="AlphaFoldDB" id="A0AA88V4I6"/>
<evidence type="ECO:0000256" key="1">
    <source>
        <dbReference type="ARBA" id="ARBA00022821"/>
    </source>
</evidence>
<dbReference type="InterPro" id="IPR027417">
    <property type="entry name" value="P-loop_NTPase"/>
</dbReference>
<proteinExistence type="predicted"/>
<keyword evidence="1" id="KW-0611">Plant defense</keyword>
<reference evidence="3" key="1">
    <citation type="submission" date="2022-12" db="EMBL/GenBank/DDBJ databases">
        <title>Draft genome assemblies for two species of Escallonia (Escalloniales).</title>
        <authorList>
            <person name="Chanderbali A."/>
            <person name="Dervinis C."/>
            <person name="Anghel I."/>
            <person name="Soltis D."/>
            <person name="Soltis P."/>
            <person name="Zapata F."/>
        </authorList>
    </citation>
    <scope>NUCLEOTIDE SEQUENCE</scope>
    <source>
        <strain evidence="3">UCBG64.0493</strain>
        <tissue evidence="3">Leaf</tissue>
    </source>
</reference>
<dbReference type="InterPro" id="IPR002182">
    <property type="entry name" value="NB-ARC"/>
</dbReference>
<accession>A0AA88V4I6</accession>
<evidence type="ECO:0000313" key="4">
    <source>
        <dbReference type="Proteomes" id="UP001188597"/>
    </source>
</evidence>
<sequence length="228" mass="25780">MGGSFVGGFGEDRELMDQVSGLNLPLEELTDVMLLKDSSVVLLSAPGGCGKTTWAKMLCRDPKIQDIYKKNIFFATVSRMTSIKIMVQKLFQAKGYQGQFEKEDEALMRFKGLLEQQKGTGPILLVLDDVCPEGEPIIRKVKFNIERFKIVFLNGIQLEESPRYFCSVFPLISLKKSPPVSLDPNHLKPVRPPGLSHISPFILSNTSHPYQFWYLFYIYSSQLPSPQI</sequence>
<dbReference type="GO" id="GO:0043531">
    <property type="term" value="F:ADP binding"/>
    <property type="evidence" value="ECO:0007669"/>
    <property type="project" value="InterPro"/>
</dbReference>
<evidence type="ECO:0000259" key="2">
    <source>
        <dbReference type="Pfam" id="PF00931"/>
    </source>
</evidence>
<organism evidence="3 4">
    <name type="scientific">Escallonia herrerae</name>
    <dbReference type="NCBI Taxonomy" id="1293975"/>
    <lineage>
        <taxon>Eukaryota</taxon>
        <taxon>Viridiplantae</taxon>
        <taxon>Streptophyta</taxon>
        <taxon>Embryophyta</taxon>
        <taxon>Tracheophyta</taxon>
        <taxon>Spermatophyta</taxon>
        <taxon>Magnoliopsida</taxon>
        <taxon>eudicotyledons</taxon>
        <taxon>Gunneridae</taxon>
        <taxon>Pentapetalae</taxon>
        <taxon>asterids</taxon>
        <taxon>campanulids</taxon>
        <taxon>Escalloniales</taxon>
        <taxon>Escalloniaceae</taxon>
        <taxon>Escallonia</taxon>
    </lineage>
</organism>
<evidence type="ECO:0000313" key="3">
    <source>
        <dbReference type="EMBL" id="KAK3001871.1"/>
    </source>
</evidence>
<dbReference type="SUPFAM" id="SSF52540">
    <property type="entry name" value="P-loop containing nucleoside triphosphate hydrolases"/>
    <property type="match status" value="1"/>
</dbReference>
<protein>
    <recommendedName>
        <fullName evidence="2">NB-ARC domain-containing protein</fullName>
    </recommendedName>
</protein>
<dbReference type="EMBL" id="JAVXUP010002700">
    <property type="protein sequence ID" value="KAK3001871.1"/>
    <property type="molecule type" value="Genomic_DNA"/>
</dbReference>
<dbReference type="PANTHER" id="PTHR36766">
    <property type="entry name" value="PLANT BROAD-SPECTRUM MILDEW RESISTANCE PROTEIN RPW8"/>
    <property type="match status" value="1"/>
</dbReference>
<keyword evidence="4" id="KW-1185">Reference proteome</keyword>
<dbReference type="PANTHER" id="PTHR36766:SF3">
    <property type="entry name" value="RPW8 DOMAIN-CONTAINING PROTEIN"/>
    <property type="match status" value="1"/>
</dbReference>
<name>A0AA88V4I6_9ASTE</name>
<comment type="caution">
    <text evidence="3">The sequence shown here is derived from an EMBL/GenBank/DDBJ whole genome shotgun (WGS) entry which is preliminary data.</text>
</comment>
<gene>
    <name evidence="3" type="ORF">RJ639_021418</name>
</gene>
<dbReference type="Gene3D" id="3.40.50.300">
    <property type="entry name" value="P-loop containing nucleotide triphosphate hydrolases"/>
    <property type="match status" value="1"/>
</dbReference>